<accession>A0A9X3AF89</accession>
<organism evidence="8 9">
    <name type="scientific">Thalassolituus pacificus</name>
    <dbReference type="NCBI Taxonomy" id="2975440"/>
    <lineage>
        <taxon>Bacteria</taxon>
        <taxon>Pseudomonadati</taxon>
        <taxon>Pseudomonadota</taxon>
        <taxon>Gammaproteobacteria</taxon>
        <taxon>Oceanospirillales</taxon>
        <taxon>Oceanospirillaceae</taxon>
        <taxon>Thalassolituus</taxon>
    </lineage>
</organism>
<dbReference type="EMBL" id="JAOANI010000014">
    <property type="protein sequence ID" value="MCT7358472.1"/>
    <property type="molecule type" value="Genomic_DNA"/>
</dbReference>
<comment type="subunit">
    <text evidence="4">Heterodimer of an alpha subunit and a beta subunit processed from the same precursor.</text>
</comment>
<protein>
    <submittedName>
        <fullName evidence="8">Penicillin acylase family protein</fullName>
    </submittedName>
</protein>
<feature type="active site" description="Nucleophile" evidence="5">
    <location>
        <position position="276"/>
    </location>
</feature>
<dbReference type="Gene3D" id="1.10.1400.10">
    <property type="match status" value="1"/>
</dbReference>
<reference evidence="8" key="2">
    <citation type="submission" date="2022-08" db="EMBL/GenBank/DDBJ databases">
        <authorList>
            <person name="Dong C."/>
        </authorList>
    </citation>
    <scope>NUCLEOTIDE SEQUENCE</scope>
    <source>
        <strain evidence="8">59MF3M-4</strain>
    </source>
</reference>
<dbReference type="PROSITE" id="PS51257">
    <property type="entry name" value="PROKAR_LIPOPROTEIN"/>
    <property type="match status" value="1"/>
</dbReference>
<comment type="caution">
    <text evidence="8">The sequence shown here is derived from an EMBL/GenBank/DDBJ whole genome shotgun (WGS) entry which is preliminary data.</text>
</comment>
<evidence type="ECO:0000256" key="5">
    <source>
        <dbReference type="PIRSR" id="PIRSR001227-1"/>
    </source>
</evidence>
<dbReference type="InterPro" id="IPR002692">
    <property type="entry name" value="S45"/>
</dbReference>
<feature type="compositionally biased region" description="Polar residues" evidence="7">
    <location>
        <begin position="517"/>
        <end position="531"/>
    </location>
</feature>
<dbReference type="RefSeq" id="WP_260975379.1">
    <property type="nucleotide sequence ID" value="NZ_JAOANI010000014.1"/>
</dbReference>
<dbReference type="AlphaFoldDB" id="A0A9X3AF89"/>
<dbReference type="GO" id="GO:0046872">
    <property type="term" value="F:metal ion binding"/>
    <property type="evidence" value="ECO:0007669"/>
    <property type="project" value="UniProtKB-KW"/>
</dbReference>
<keyword evidence="9" id="KW-1185">Reference proteome</keyword>
<evidence type="ECO:0000256" key="1">
    <source>
        <dbReference type="ARBA" id="ARBA00006586"/>
    </source>
</evidence>
<gene>
    <name evidence="8" type="ORF">NYR02_05490</name>
</gene>
<dbReference type="Proteomes" id="UP001147830">
    <property type="component" value="Unassembled WGS sequence"/>
</dbReference>
<dbReference type="InterPro" id="IPR043146">
    <property type="entry name" value="Penicillin_amidase_N_B-knob"/>
</dbReference>
<keyword evidence="6" id="KW-0106">Calcium</keyword>
<evidence type="ECO:0000256" key="4">
    <source>
        <dbReference type="ARBA" id="ARBA00038735"/>
    </source>
</evidence>
<keyword evidence="6" id="KW-0479">Metal-binding</keyword>
<feature type="binding site" evidence="6">
    <location>
        <position position="351"/>
    </location>
    <ligand>
        <name>Ca(2+)</name>
        <dbReference type="ChEBI" id="CHEBI:29108"/>
    </ligand>
</feature>
<dbReference type="InterPro" id="IPR023343">
    <property type="entry name" value="Penicillin_amidase_dom1"/>
</dbReference>
<dbReference type="PIRSF" id="PIRSF001227">
    <property type="entry name" value="Pen_acylase"/>
    <property type="match status" value="1"/>
</dbReference>
<proteinExistence type="inferred from homology"/>
<dbReference type="Gene3D" id="1.10.439.10">
    <property type="entry name" value="Penicillin Amidohydrolase, domain 1"/>
    <property type="match status" value="1"/>
</dbReference>
<dbReference type="CDD" id="cd03747">
    <property type="entry name" value="Ntn_PGA_like"/>
    <property type="match status" value="1"/>
</dbReference>
<feature type="binding site" evidence="6">
    <location>
        <position position="201"/>
    </location>
    <ligand>
        <name>Ca(2+)</name>
        <dbReference type="ChEBI" id="CHEBI:29108"/>
    </ligand>
</feature>
<dbReference type="SUPFAM" id="SSF56235">
    <property type="entry name" value="N-terminal nucleophile aminohydrolases (Ntn hydrolases)"/>
    <property type="match status" value="1"/>
</dbReference>
<dbReference type="PANTHER" id="PTHR34218:SF4">
    <property type="entry name" value="ACYL-HOMOSERINE LACTONE ACYLASE QUIP"/>
    <property type="match status" value="1"/>
</dbReference>
<evidence type="ECO:0000256" key="3">
    <source>
        <dbReference type="ARBA" id="ARBA00023145"/>
    </source>
</evidence>
<feature type="region of interest" description="Disordered" evidence="7">
    <location>
        <begin position="510"/>
        <end position="531"/>
    </location>
</feature>
<dbReference type="Gene3D" id="3.60.20.10">
    <property type="entry name" value="Glutamine Phosphoribosylpyrophosphate, subunit 1, domain 1"/>
    <property type="match status" value="1"/>
</dbReference>
<sequence>MNNKKYKKRPGLRQALFMLLLATTTLLTLTGCGQVFDWISERNLDPSVGVVQVRGLQEDVSIRRDDYGVPFIEAQSLQDLTFGIGYAMAEDRLAQMVSMNLLARGRLAEMTGDIALDMDIYMRTLGIPQIIEERYAALSPQLKQHLTGFAAGVNAYINSHRDRLPLELMINDYQPEAWQPANTLGLFVMLNLGVGFNLHEELGFLQLAEKLGVEKAAYLAPIYPDEPIDLAEANKLAGVDLSGAESPVAAVKEQLEYLAAVEQKLKRINGQGIAASNNWGVHKDKTAAGATLVANDTHLLLSHPSTWMLMGVKSPEYSGVGITLPGIPALVAGYNGHIGWGETMVMADTQDVFLEKLRERDGKTEYLYQEQWYPVSSRSETIQVKGAKPVTIEVQSTRHGPLLNAAIKGKPKHEMIAIPASSEFGLALSWTAQFPDNTIDSFFNLGKAKTMDEAEQALNGVGFIHLNVIYGDKDNVAWQVTGNYPKRKAGSGHFPSPGWSGEYDWQGYWGGADTPRSRNPQSGYSGTGNNRTVAADYSPRLTSSWYYPERSERIMQMLTQHGGGHDYASMEAMQADRRDILVAKVQQLWGTEPWQNMIRDGVNALPEQQQEAANKALQIIHEFDGEMAEGSRSAAVWGGFEHNLIRAIFMDELGPEDGHLWQAFLAMNGRAYSGYQDHLLGRTQGSNWVPFWDDINTADTELPGQIIARALAATWPYLQQQLGSDDSQWRWGDLAFYHWQTETTHMLPFLSGLKAAAVESLAEYTDRGPYPAGGNRNTLNVAGYDLGSDYAVWNIPAMRMIVDFSQPEPLNLIVAGGQSGNPASPHYDDGIQLWLSRKNRNLPLNDAEKVKAHFVNERVLHAQ</sequence>
<evidence type="ECO:0000256" key="6">
    <source>
        <dbReference type="PIRSR" id="PIRSR001227-2"/>
    </source>
</evidence>
<evidence type="ECO:0000313" key="8">
    <source>
        <dbReference type="EMBL" id="MCT7358472.1"/>
    </source>
</evidence>
<dbReference type="InterPro" id="IPR029055">
    <property type="entry name" value="Ntn_hydrolases_N"/>
</dbReference>
<reference evidence="8" key="1">
    <citation type="journal article" date="2022" name="Front. Microbiol.">
        <title>Genome-based taxonomic rearrangement of Oceanobacter-related bacteria including the description of Thalassolituus hydrocarbonoclasticus sp. nov. and Thalassolituus pacificus sp. nov. and emended description of the genus Thalassolituus.</title>
        <authorList>
            <person name="Dong C."/>
            <person name="Wei L."/>
            <person name="Wang J."/>
            <person name="Lai Q."/>
            <person name="Huang Z."/>
            <person name="Shao Z."/>
        </authorList>
    </citation>
    <scope>NUCLEOTIDE SEQUENCE</scope>
    <source>
        <strain evidence="8">59MF3M-4</strain>
    </source>
</reference>
<dbReference type="Gene3D" id="2.30.120.10">
    <property type="match status" value="1"/>
</dbReference>
<dbReference type="Pfam" id="PF01804">
    <property type="entry name" value="Penicil_amidase"/>
    <property type="match status" value="1"/>
</dbReference>
<keyword evidence="3" id="KW-0865">Zymogen</keyword>
<evidence type="ECO:0000256" key="7">
    <source>
        <dbReference type="SAM" id="MobiDB-lite"/>
    </source>
</evidence>
<dbReference type="GO" id="GO:0017000">
    <property type="term" value="P:antibiotic biosynthetic process"/>
    <property type="evidence" value="ECO:0007669"/>
    <property type="project" value="InterPro"/>
</dbReference>
<dbReference type="InterPro" id="IPR014395">
    <property type="entry name" value="Pen/GL7ACA/AHL_acylase"/>
</dbReference>
<dbReference type="InterPro" id="IPR043147">
    <property type="entry name" value="Penicillin_amidase_A-knob"/>
</dbReference>
<keyword evidence="2" id="KW-0378">Hydrolase</keyword>
<dbReference type="GO" id="GO:0016811">
    <property type="term" value="F:hydrolase activity, acting on carbon-nitrogen (but not peptide) bonds, in linear amides"/>
    <property type="evidence" value="ECO:0007669"/>
    <property type="project" value="InterPro"/>
</dbReference>
<feature type="binding site" evidence="6">
    <location>
        <position position="348"/>
    </location>
    <ligand>
        <name>Ca(2+)</name>
        <dbReference type="ChEBI" id="CHEBI:29108"/>
    </ligand>
</feature>
<dbReference type="PANTHER" id="PTHR34218">
    <property type="entry name" value="PEPTIDASE S45 PENICILLIN AMIDASE"/>
    <property type="match status" value="1"/>
</dbReference>
<evidence type="ECO:0000313" key="9">
    <source>
        <dbReference type="Proteomes" id="UP001147830"/>
    </source>
</evidence>
<comment type="cofactor">
    <cofactor evidence="6">
        <name>Ca(2+)</name>
        <dbReference type="ChEBI" id="CHEBI:29108"/>
    </cofactor>
    <text evidence="6">Binds 1 Ca(2+) ion per dimer.</text>
</comment>
<evidence type="ECO:0000256" key="2">
    <source>
        <dbReference type="ARBA" id="ARBA00022801"/>
    </source>
</evidence>
<name>A0A9X3AF89_9GAMM</name>
<comment type="similarity">
    <text evidence="1">Belongs to the peptidase S45 family.</text>
</comment>